<sequence>MQPLLVPHPWSGLSAVYCQHRWTDNLLGRQKQLTGYAFCRFCACVETDHKIFCRRTPSIIAAAVVASATRSKLSCSAQMWRCTYAPRR</sequence>
<evidence type="ECO:0000313" key="1">
    <source>
        <dbReference type="EMBL" id="KAK8786069.1"/>
    </source>
</evidence>
<evidence type="ECO:0000313" key="2">
    <source>
        <dbReference type="Proteomes" id="UP001321473"/>
    </source>
</evidence>
<keyword evidence="2" id="KW-1185">Reference proteome</keyword>
<reference evidence="1 2" key="1">
    <citation type="journal article" date="2023" name="Arcadia Sci">
        <title>De novo assembly of a long-read Amblyomma americanum tick genome.</title>
        <authorList>
            <person name="Chou S."/>
            <person name="Poskanzer K.E."/>
            <person name="Rollins M."/>
            <person name="Thuy-Boun P.S."/>
        </authorList>
    </citation>
    <scope>NUCLEOTIDE SEQUENCE [LARGE SCALE GENOMIC DNA]</scope>
    <source>
        <strain evidence="1">F_SG_1</strain>
        <tissue evidence="1">Salivary glands</tissue>
    </source>
</reference>
<name>A0AAQ4FFP5_AMBAM</name>
<gene>
    <name evidence="1" type="ORF">V5799_007566</name>
</gene>
<dbReference type="EMBL" id="JARKHS020003064">
    <property type="protein sequence ID" value="KAK8786069.1"/>
    <property type="molecule type" value="Genomic_DNA"/>
</dbReference>
<organism evidence="1 2">
    <name type="scientific">Amblyomma americanum</name>
    <name type="common">Lone star tick</name>
    <dbReference type="NCBI Taxonomy" id="6943"/>
    <lineage>
        <taxon>Eukaryota</taxon>
        <taxon>Metazoa</taxon>
        <taxon>Ecdysozoa</taxon>
        <taxon>Arthropoda</taxon>
        <taxon>Chelicerata</taxon>
        <taxon>Arachnida</taxon>
        <taxon>Acari</taxon>
        <taxon>Parasitiformes</taxon>
        <taxon>Ixodida</taxon>
        <taxon>Ixodoidea</taxon>
        <taxon>Ixodidae</taxon>
        <taxon>Amblyomminae</taxon>
        <taxon>Amblyomma</taxon>
    </lineage>
</organism>
<dbReference type="AlphaFoldDB" id="A0AAQ4FFP5"/>
<accession>A0AAQ4FFP5</accession>
<dbReference type="Proteomes" id="UP001321473">
    <property type="component" value="Unassembled WGS sequence"/>
</dbReference>
<comment type="caution">
    <text evidence="1">The sequence shown here is derived from an EMBL/GenBank/DDBJ whole genome shotgun (WGS) entry which is preliminary data.</text>
</comment>
<protein>
    <submittedName>
        <fullName evidence="1">Uncharacterized protein</fullName>
    </submittedName>
</protein>
<proteinExistence type="predicted"/>